<dbReference type="GO" id="GO:0008299">
    <property type="term" value="P:isoprenoid biosynthetic process"/>
    <property type="evidence" value="ECO:0007669"/>
    <property type="project" value="InterPro"/>
</dbReference>
<gene>
    <name evidence="7" type="ORF">GCM10011366_24400</name>
</gene>
<dbReference type="Proteomes" id="UP000605670">
    <property type="component" value="Unassembled WGS sequence"/>
</dbReference>
<protein>
    <submittedName>
        <fullName evidence="7">Geranylgeranyl pyrophosphate synthase</fullName>
    </submittedName>
</protein>
<dbReference type="PANTHER" id="PTHR12001:SF69">
    <property type="entry name" value="ALL TRANS-POLYPRENYL-DIPHOSPHATE SYNTHASE PDSS1"/>
    <property type="match status" value="1"/>
</dbReference>
<dbReference type="Pfam" id="PF00348">
    <property type="entry name" value="polyprenyl_synt"/>
    <property type="match status" value="1"/>
</dbReference>
<dbReference type="InterPro" id="IPR033749">
    <property type="entry name" value="Polyprenyl_synt_CS"/>
</dbReference>
<proteinExistence type="inferred from homology"/>
<keyword evidence="5" id="KW-0460">Magnesium</keyword>
<evidence type="ECO:0000256" key="6">
    <source>
        <dbReference type="RuleBase" id="RU004466"/>
    </source>
</evidence>
<comment type="caution">
    <text evidence="7">The sequence shown here is derived from an EMBL/GenBank/DDBJ whole genome shotgun (WGS) entry which is preliminary data.</text>
</comment>
<sequence>MSVASPQAGVPQLPGVDDALTARVGEGMAAVATRLSAVVDHDDPFIAGASGHLVAAGGKRFRPLLTLLASEVGEGWNEQVVKAAVGVELTHLASLYHDDVMDEADLRRGVESANARYGNATAILVGDLLFGTASSVVADLGAEAVKIQAETFVRLCAGQIRDDLQTGATPEEADRTVLAGDADDPAAVTAYLSILADKTGALIATAARYGAMFGGCDAETVRTLTEYGERLGVVFQLADDLLDVASAADTSGKTPGTDLREGKATLPVLYARTSQDPADERLLALTRGPIDHPDELAEALELLRAHPAMQQARDHTTRLADEARALLDGLCPGPAVDALRALVDGVALRSS</sequence>
<keyword evidence="8" id="KW-1185">Reference proteome</keyword>
<keyword evidence="3 6" id="KW-0808">Transferase</keyword>
<comment type="similarity">
    <text evidence="2 6">Belongs to the FPP/GGPP synthase family.</text>
</comment>
<dbReference type="AlphaFoldDB" id="A0A917BTS4"/>
<dbReference type="SFLD" id="SFLDG01017">
    <property type="entry name" value="Polyprenyl_Transferase_Like"/>
    <property type="match status" value="1"/>
</dbReference>
<reference evidence="7" key="2">
    <citation type="submission" date="2020-09" db="EMBL/GenBank/DDBJ databases">
        <authorList>
            <person name="Sun Q."/>
            <person name="Zhou Y."/>
        </authorList>
    </citation>
    <scope>NUCLEOTIDE SEQUENCE</scope>
    <source>
        <strain evidence="7">CGMCC 1.12160</strain>
    </source>
</reference>
<accession>A0A917BTS4</accession>
<evidence type="ECO:0000256" key="3">
    <source>
        <dbReference type="ARBA" id="ARBA00022679"/>
    </source>
</evidence>
<dbReference type="InterPro" id="IPR008949">
    <property type="entry name" value="Isoprenoid_synthase_dom_sf"/>
</dbReference>
<dbReference type="CDD" id="cd00685">
    <property type="entry name" value="Trans_IPPS_HT"/>
    <property type="match status" value="1"/>
</dbReference>
<evidence type="ECO:0000313" key="8">
    <source>
        <dbReference type="Proteomes" id="UP000605670"/>
    </source>
</evidence>
<dbReference type="PROSITE" id="PS00444">
    <property type="entry name" value="POLYPRENYL_SYNTHASE_2"/>
    <property type="match status" value="1"/>
</dbReference>
<dbReference type="Gene3D" id="1.10.600.10">
    <property type="entry name" value="Farnesyl Diphosphate Synthase"/>
    <property type="match status" value="1"/>
</dbReference>
<dbReference type="EMBL" id="BMEM01000004">
    <property type="protein sequence ID" value="GGF55606.1"/>
    <property type="molecule type" value="Genomic_DNA"/>
</dbReference>
<evidence type="ECO:0000256" key="2">
    <source>
        <dbReference type="ARBA" id="ARBA00006706"/>
    </source>
</evidence>
<evidence type="ECO:0000313" key="7">
    <source>
        <dbReference type="EMBL" id="GGF55606.1"/>
    </source>
</evidence>
<dbReference type="InterPro" id="IPR000092">
    <property type="entry name" value="Polyprenyl_synt"/>
</dbReference>
<dbReference type="SFLD" id="SFLDS00005">
    <property type="entry name" value="Isoprenoid_Synthase_Type_I"/>
    <property type="match status" value="1"/>
</dbReference>
<dbReference type="GO" id="GO:0046872">
    <property type="term" value="F:metal ion binding"/>
    <property type="evidence" value="ECO:0007669"/>
    <property type="project" value="UniProtKB-KW"/>
</dbReference>
<dbReference type="PANTHER" id="PTHR12001">
    <property type="entry name" value="GERANYLGERANYL PYROPHOSPHATE SYNTHASE"/>
    <property type="match status" value="1"/>
</dbReference>
<keyword evidence="4" id="KW-0479">Metal-binding</keyword>
<dbReference type="GO" id="GO:0004659">
    <property type="term" value="F:prenyltransferase activity"/>
    <property type="evidence" value="ECO:0007669"/>
    <property type="project" value="InterPro"/>
</dbReference>
<dbReference type="SUPFAM" id="SSF48576">
    <property type="entry name" value="Terpenoid synthases"/>
    <property type="match status" value="1"/>
</dbReference>
<evidence type="ECO:0000256" key="5">
    <source>
        <dbReference type="ARBA" id="ARBA00022842"/>
    </source>
</evidence>
<evidence type="ECO:0000256" key="4">
    <source>
        <dbReference type="ARBA" id="ARBA00022723"/>
    </source>
</evidence>
<evidence type="ECO:0000256" key="1">
    <source>
        <dbReference type="ARBA" id="ARBA00001946"/>
    </source>
</evidence>
<comment type="cofactor">
    <cofactor evidence="1">
        <name>Mg(2+)</name>
        <dbReference type="ChEBI" id="CHEBI:18420"/>
    </cofactor>
</comment>
<reference evidence="7" key="1">
    <citation type="journal article" date="2014" name="Int. J. Syst. Evol. Microbiol.">
        <title>Complete genome sequence of Corynebacterium casei LMG S-19264T (=DSM 44701T), isolated from a smear-ripened cheese.</title>
        <authorList>
            <consortium name="US DOE Joint Genome Institute (JGI-PGF)"/>
            <person name="Walter F."/>
            <person name="Albersmeier A."/>
            <person name="Kalinowski J."/>
            <person name="Ruckert C."/>
        </authorList>
    </citation>
    <scope>NUCLEOTIDE SEQUENCE</scope>
    <source>
        <strain evidence="7">CGMCC 1.12160</strain>
    </source>
</reference>
<name>A0A917BTS4_9MICO</name>
<organism evidence="7 8">
    <name type="scientific">Ornithinimicrobium tianjinense</name>
    <dbReference type="NCBI Taxonomy" id="1195761"/>
    <lineage>
        <taxon>Bacteria</taxon>
        <taxon>Bacillati</taxon>
        <taxon>Actinomycetota</taxon>
        <taxon>Actinomycetes</taxon>
        <taxon>Micrococcales</taxon>
        <taxon>Ornithinimicrobiaceae</taxon>
        <taxon>Ornithinimicrobium</taxon>
    </lineage>
</organism>